<feature type="binding site" evidence="4">
    <location>
        <position position="179"/>
    </location>
    <ligand>
        <name>S-methyl-5'-thioadenosine</name>
        <dbReference type="ChEBI" id="CHEBI:17509"/>
    </ligand>
</feature>
<dbReference type="HAMAP" id="MF_00198">
    <property type="entry name" value="Spermidine_synth"/>
    <property type="match status" value="1"/>
</dbReference>
<evidence type="ECO:0000259" key="8">
    <source>
        <dbReference type="PROSITE" id="PS51006"/>
    </source>
</evidence>
<evidence type="ECO:0000256" key="2">
    <source>
        <dbReference type="ARBA" id="ARBA00022679"/>
    </source>
</evidence>
<dbReference type="EC" id="2.5.1.16" evidence="4"/>
<organism evidence="9 10">
    <name type="scientific">Paenibacillus contaminans</name>
    <dbReference type="NCBI Taxonomy" id="450362"/>
    <lineage>
        <taxon>Bacteria</taxon>
        <taxon>Bacillati</taxon>
        <taxon>Bacillota</taxon>
        <taxon>Bacilli</taxon>
        <taxon>Bacillales</taxon>
        <taxon>Paenibacillaceae</taxon>
        <taxon>Paenibacillus</taxon>
    </lineage>
</organism>
<evidence type="ECO:0000313" key="10">
    <source>
        <dbReference type="Proteomes" id="UP000250369"/>
    </source>
</evidence>
<dbReference type="InterPro" id="IPR035246">
    <property type="entry name" value="Spermidine_synt_N"/>
</dbReference>
<dbReference type="PANTHER" id="PTHR11558">
    <property type="entry name" value="SPERMIDINE/SPERMINE SYNTHASE"/>
    <property type="match status" value="1"/>
</dbReference>
<feature type="binding site" evidence="4">
    <location>
        <position position="103"/>
    </location>
    <ligand>
        <name>spermidine</name>
        <dbReference type="ChEBI" id="CHEBI:57834"/>
    </ligand>
</feature>
<proteinExistence type="inferred from homology"/>
<dbReference type="OrthoDB" id="9793120at2"/>
<feature type="binding site" evidence="4">
    <location>
        <position position="48"/>
    </location>
    <ligand>
        <name>S-methyl-5'-thioadenosine</name>
        <dbReference type="ChEBI" id="CHEBI:17509"/>
    </ligand>
</feature>
<accession>A0A329MM11</accession>
<dbReference type="GO" id="GO:0008295">
    <property type="term" value="P:spermidine biosynthetic process"/>
    <property type="evidence" value="ECO:0007669"/>
    <property type="project" value="UniProtKB-UniRule"/>
</dbReference>
<dbReference type="NCBIfam" id="TIGR00417">
    <property type="entry name" value="speE"/>
    <property type="match status" value="1"/>
</dbReference>
<keyword evidence="4 7" id="KW-0745">Spermidine biosynthesis</keyword>
<dbReference type="Pfam" id="PF17284">
    <property type="entry name" value="Spermine_synt_N"/>
    <property type="match status" value="1"/>
</dbReference>
<dbReference type="InterPro" id="IPR029063">
    <property type="entry name" value="SAM-dependent_MTases_sf"/>
</dbReference>
<evidence type="ECO:0000256" key="6">
    <source>
        <dbReference type="RuleBase" id="RU003836"/>
    </source>
</evidence>
<dbReference type="Proteomes" id="UP000250369">
    <property type="component" value="Unassembled WGS sequence"/>
</dbReference>
<evidence type="ECO:0000256" key="7">
    <source>
        <dbReference type="RuleBase" id="RU003837"/>
    </source>
</evidence>
<dbReference type="GO" id="GO:0004766">
    <property type="term" value="F:spermidine synthase activity"/>
    <property type="evidence" value="ECO:0007669"/>
    <property type="project" value="UniProtKB-UniRule"/>
</dbReference>
<dbReference type="PROSITE" id="PS51006">
    <property type="entry name" value="PABS_2"/>
    <property type="match status" value="1"/>
</dbReference>
<feature type="binding site" evidence="4">
    <location>
        <position position="123"/>
    </location>
    <ligand>
        <name>S-methyl-5'-thioadenosine</name>
        <dbReference type="ChEBI" id="CHEBI:17509"/>
    </ligand>
</feature>
<dbReference type="UniPathway" id="UPA00248">
    <property type="reaction ID" value="UER00314"/>
</dbReference>
<dbReference type="GO" id="GO:0005829">
    <property type="term" value="C:cytosol"/>
    <property type="evidence" value="ECO:0007669"/>
    <property type="project" value="TreeGrafter"/>
</dbReference>
<dbReference type="NCBIfam" id="NF002010">
    <property type="entry name" value="PRK00811.1"/>
    <property type="match status" value="1"/>
</dbReference>
<dbReference type="Pfam" id="PF01564">
    <property type="entry name" value="Spermine_synth"/>
    <property type="match status" value="1"/>
</dbReference>
<dbReference type="SUPFAM" id="SSF53335">
    <property type="entry name" value="S-adenosyl-L-methionine-dependent methyltransferases"/>
    <property type="match status" value="1"/>
</dbReference>
<keyword evidence="3 4" id="KW-0620">Polyamine biosynthesis</keyword>
<dbReference type="EMBL" id="QMFB01000014">
    <property type="protein sequence ID" value="RAV18937.1"/>
    <property type="molecule type" value="Genomic_DNA"/>
</dbReference>
<protein>
    <recommendedName>
        <fullName evidence="4">Polyamine aminopropyltransferase</fullName>
    </recommendedName>
    <alternativeName>
        <fullName evidence="4">Putrescine aminopropyltransferase</fullName>
        <shortName evidence="4">PAPT</shortName>
    </alternativeName>
    <alternativeName>
        <fullName evidence="4">Spermidine synthase</fullName>
        <shortName evidence="4">SPDS</shortName>
        <shortName evidence="4">SPDSY</shortName>
        <ecNumber evidence="4">2.5.1.16</ecNumber>
    </alternativeName>
</protein>
<evidence type="ECO:0000256" key="3">
    <source>
        <dbReference type="ARBA" id="ARBA00023115"/>
    </source>
</evidence>
<dbReference type="InterPro" id="IPR001045">
    <property type="entry name" value="Spermi_synthase"/>
</dbReference>
<gene>
    <name evidence="4" type="primary">speE</name>
    <name evidence="9" type="ORF">DQG23_22550</name>
</gene>
<reference evidence="9 10" key="1">
    <citation type="journal article" date="2009" name="Int. J. Syst. Evol. Microbiol.">
        <title>Paenibacillus contaminans sp. nov., isolated from a contaminated laboratory plate.</title>
        <authorList>
            <person name="Chou J.H."/>
            <person name="Lee J.H."/>
            <person name="Lin M.C."/>
            <person name="Chang P.S."/>
            <person name="Arun A.B."/>
            <person name="Young C.C."/>
            <person name="Chen W.M."/>
        </authorList>
    </citation>
    <scope>NUCLEOTIDE SEQUENCE [LARGE SCALE GENOMIC DNA]</scope>
    <source>
        <strain evidence="9 10">CKOBP-6</strain>
    </source>
</reference>
<dbReference type="Gene3D" id="3.40.50.150">
    <property type="entry name" value="Vaccinia Virus protein VP39"/>
    <property type="match status" value="1"/>
</dbReference>
<dbReference type="InterPro" id="IPR030374">
    <property type="entry name" value="PABS"/>
</dbReference>
<sequence length="292" mass="33723">MIKPTNLTGYYKEGEREELWLFDDVEEMGLEIGYKIDRLLHYEQSPYQEISVAESAGFGRMLVLDGIPQYTSKEGYIYNEMLTHVPLTTHPEPHKVAIIGGGDCGAARETAKYTDVKRIDVVEIDARVVEVSRTWLSNPAIYELDDRVHMIYRDGLHWIKGQKAIYDVLIVDRSDPYGPSTALYKPAFYELAYRALNEDGLFVCHSESPYYNPKIMRDTVRYLNKLFPIVRVYLAAVPVFPGGIWSFVIASKKWDPMHADIRRLQWRNNGYMNPDLFYASFALPNYVKKALE</sequence>
<feature type="active site" description="Proton acceptor" evidence="4 5">
    <location>
        <position position="172"/>
    </location>
</feature>
<evidence type="ECO:0000256" key="4">
    <source>
        <dbReference type="HAMAP-Rule" id="MF_00198"/>
    </source>
</evidence>
<keyword evidence="10" id="KW-1185">Reference proteome</keyword>
<comment type="similarity">
    <text evidence="1 4 6">Belongs to the spermidine/spermine synthase family.</text>
</comment>
<dbReference type="CDD" id="cd02440">
    <property type="entry name" value="AdoMet_MTases"/>
    <property type="match status" value="1"/>
</dbReference>
<dbReference type="Gene3D" id="2.30.140.10">
    <property type="entry name" value="Spermidine synthase, tetramerisation domain"/>
    <property type="match status" value="1"/>
</dbReference>
<evidence type="ECO:0000256" key="1">
    <source>
        <dbReference type="ARBA" id="ARBA00007867"/>
    </source>
</evidence>
<keyword evidence="2 4" id="KW-0808">Transferase</keyword>
<evidence type="ECO:0000313" key="9">
    <source>
        <dbReference type="EMBL" id="RAV18937.1"/>
    </source>
</evidence>
<feature type="binding site" evidence="4">
    <location>
        <begin position="154"/>
        <end position="155"/>
    </location>
    <ligand>
        <name>S-methyl-5'-thioadenosine</name>
        <dbReference type="ChEBI" id="CHEBI:17509"/>
    </ligand>
</feature>
<name>A0A329MM11_9BACL</name>
<comment type="catalytic activity">
    <reaction evidence="4 7">
        <text>S-adenosyl 3-(methylsulfanyl)propylamine + putrescine = S-methyl-5'-thioadenosine + spermidine + H(+)</text>
        <dbReference type="Rhea" id="RHEA:12721"/>
        <dbReference type="ChEBI" id="CHEBI:15378"/>
        <dbReference type="ChEBI" id="CHEBI:17509"/>
        <dbReference type="ChEBI" id="CHEBI:57443"/>
        <dbReference type="ChEBI" id="CHEBI:57834"/>
        <dbReference type="ChEBI" id="CHEBI:326268"/>
        <dbReference type="EC" id="2.5.1.16"/>
    </reaction>
</comment>
<dbReference type="InterPro" id="IPR037163">
    <property type="entry name" value="Spermidine_synt_N_sf"/>
</dbReference>
<feature type="domain" description="PABS" evidence="8">
    <location>
        <begin position="18"/>
        <end position="252"/>
    </location>
</feature>
<comment type="function">
    <text evidence="4">Catalyzes the irreversible transfer of a propylamine group from the amino donor S-adenosylmethioninamine (decarboxy-AdoMet) to putrescine (1,4-diaminobutane) to yield spermidine.</text>
</comment>
<comment type="caution">
    <text evidence="4">Lacks conserved residue(s) required for the propagation of feature annotation.</text>
</comment>
<comment type="caution">
    <text evidence="9">The sequence shown here is derived from an EMBL/GenBank/DDBJ whole genome shotgun (WGS) entry which is preliminary data.</text>
</comment>
<dbReference type="PROSITE" id="PS01330">
    <property type="entry name" value="PABS_1"/>
    <property type="match status" value="1"/>
</dbReference>
<evidence type="ECO:0000256" key="5">
    <source>
        <dbReference type="PROSITE-ProRule" id="PRU00354"/>
    </source>
</evidence>
<comment type="pathway">
    <text evidence="4">Amine and polyamine biosynthesis; spermidine biosynthesis; spermidine from putrescine: step 1/1.</text>
</comment>
<dbReference type="RefSeq" id="WP_113033144.1">
    <property type="nucleotide sequence ID" value="NZ_QMFB01000014.1"/>
</dbReference>
<dbReference type="PANTHER" id="PTHR11558:SF11">
    <property type="entry name" value="SPERMIDINE SYNTHASE"/>
    <property type="match status" value="1"/>
</dbReference>
<dbReference type="AlphaFoldDB" id="A0A329MM11"/>
<dbReference type="InterPro" id="IPR030373">
    <property type="entry name" value="PABS_CS"/>
</dbReference>
<comment type="subunit">
    <text evidence="4">Homodimer or homotetramer.</text>
</comment>